<evidence type="ECO:0000256" key="3">
    <source>
        <dbReference type="ARBA" id="ARBA00022692"/>
    </source>
</evidence>
<sequence>MLRLFGLLKWKPIGEHMSKNGLIFKNTFFLAFRTILSLLVSLYTTRVILEEMGASGYGLFSVIYGTVGFFVFIVLAMNDSVQRFLSMKIGSDDTQGTRDIFKNSLLIYCVFGLLLVFCLFFLKNIALQNVLNIDVVSSNTANVIYIIACLSIFILVVQTPFNALVLSYEKMSFYAYMSIYDACSKLVLAFAISHMASPDKVILYSLLLLISSVTCFILYFIFCFINFRFALFGGRINRDFIKEIFSFSFWNVLGGFASVSRIQGLNILLNVYFSTVVNAAFAISNTVLNAINLLTQSLVTALRPQIYKSYAASDISRYRFLILMGSKFTFIFLSIISMPLIVNTQEILILWLKNPPEFGVAFVRIIVVMALIDSLSFSIMAGIQATGKIKAYQLLVGFVIFINLPISYILLKSGFSPQVIAFPLLITSIINLNLRTYFLVAKGVLSYSKYYCNVVLPCFIPIAVSFVILFYVKSFLLIDGLFYTVAFSFFSSFVTMVLLWLVAFSTDERRFCYSSIINVFRILKNKRKGL</sequence>
<feature type="transmembrane region" description="Helical" evidence="6">
    <location>
        <begin position="320"/>
        <end position="341"/>
    </location>
</feature>
<reference evidence="7" key="2">
    <citation type="journal article" date="2015" name="Sci. Rep.">
        <title>Genetic analysis of capsular polysaccharide synthesis gene clusters in 79 capsular types of Klebsiella spp.</title>
        <authorList>
            <person name="Pan Y.J."/>
            <person name="Lin T.L."/>
            <person name="Chen C.T."/>
            <person name="Chen Y.Y."/>
            <person name="Hsieh P.F."/>
            <person name="Hsu C.R."/>
            <person name="Wu M.C."/>
            <person name="Wang J.T."/>
        </authorList>
    </citation>
    <scope>NUCLEOTIDE SEQUENCE</scope>
    <source>
        <strain evidence="7">8306</strain>
    </source>
</reference>
<protein>
    <submittedName>
        <fullName evidence="7">Flippase</fullName>
    </submittedName>
</protein>
<organism evidence="7">
    <name type="scientific">Klebsiella sp. 8306</name>
    <dbReference type="NCBI Taxonomy" id="1497813"/>
    <lineage>
        <taxon>Bacteria</taxon>
        <taxon>Pseudomonadati</taxon>
        <taxon>Pseudomonadota</taxon>
        <taxon>Gammaproteobacteria</taxon>
        <taxon>Enterobacterales</taxon>
        <taxon>Enterobacteriaceae</taxon>
        <taxon>Klebsiella/Raoultella group</taxon>
        <taxon>Klebsiella</taxon>
    </lineage>
</organism>
<feature type="transmembrane region" description="Helical" evidence="6">
    <location>
        <begin position="105"/>
        <end position="122"/>
    </location>
</feature>
<feature type="transmembrane region" description="Helical" evidence="6">
    <location>
        <begin position="202"/>
        <end position="227"/>
    </location>
</feature>
<dbReference type="PANTHER" id="PTHR30250:SF26">
    <property type="entry name" value="PSMA PROTEIN"/>
    <property type="match status" value="1"/>
</dbReference>
<dbReference type="AlphaFoldDB" id="A0A0N7KWB8"/>
<gene>
    <name evidence="7" type="primary">wzx</name>
</gene>
<feature type="transmembrane region" description="Helical" evidence="6">
    <location>
        <begin position="450"/>
        <end position="471"/>
    </location>
</feature>
<keyword evidence="4 6" id="KW-1133">Transmembrane helix</keyword>
<feature type="transmembrane region" description="Helical" evidence="6">
    <location>
        <begin position="279"/>
        <end position="299"/>
    </location>
</feature>
<evidence type="ECO:0000256" key="2">
    <source>
        <dbReference type="ARBA" id="ARBA00022475"/>
    </source>
</evidence>
<accession>A0A0N7KWB8</accession>
<evidence type="ECO:0000256" key="5">
    <source>
        <dbReference type="ARBA" id="ARBA00023136"/>
    </source>
</evidence>
<feature type="transmembrane region" description="Helical" evidence="6">
    <location>
        <begin position="417"/>
        <end position="438"/>
    </location>
</feature>
<dbReference type="InterPro" id="IPR050833">
    <property type="entry name" value="Poly_Biosynth_Transport"/>
</dbReference>
<proteinExistence type="predicted"/>
<feature type="transmembrane region" description="Helical" evidence="6">
    <location>
        <begin position="392"/>
        <end position="411"/>
    </location>
</feature>
<evidence type="ECO:0000256" key="1">
    <source>
        <dbReference type="ARBA" id="ARBA00004651"/>
    </source>
</evidence>
<dbReference type="PANTHER" id="PTHR30250">
    <property type="entry name" value="PST FAMILY PREDICTED COLANIC ACID TRANSPORTER"/>
    <property type="match status" value="1"/>
</dbReference>
<dbReference type="EMBL" id="AB924574">
    <property type="protein sequence ID" value="BAT23681.1"/>
    <property type="molecule type" value="Genomic_DNA"/>
</dbReference>
<keyword evidence="3 6" id="KW-0812">Transmembrane</keyword>
<comment type="subcellular location">
    <subcellularLocation>
        <location evidence="1">Cell membrane</location>
        <topology evidence="1">Multi-pass membrane protein</topology>
    </subcellularLocation>
</comment>
<feature type="transmembrane region" description="Helical" evidence="6">
    <location>
        <begin position="248"/>
        <end position="273"/>
    </location>
</feature>
<feature type="transmembrane region" description="Helical" evidence="6">
    <location>
        <begin position="361"/>
        <end position="380"/>
    </location>
</feature>
<name>A0A0N7KWB8_9ENTR</name>
<evidence type="ECO:0000256" key="6">
    <source>
        <dbReference type="SAM" id="Phobius"/>
    </source>
</evidence>
<feature type="transmembrane region" description="Helical" evidence="6">
    <location>
        <begin position="21"/>
        <end position="44"/>
    </location>
</feature>
<evidence type="ECO:0000256" key="4">
    <source>
        <dbReference type="ARBA" id="ARBA00022989"/>
    </source>
</evidence>
<feature type="transmembrane region" description="Helical" evidence="6">
    <location>
        <begin position="142"/>
        <end position="166"/>
    </location>
</feature>
<feature type="transmembrane region" description="Helical" evidence="6">
    <location>
        <begin position="56"/>
        <end position="77"/>
    </location>
</feature>
<keyword evidence="5 6" id="KW-0472">Membrane</keyword>
<evidence type="ECO:0000313" key="7">
    <source>
        <dbReference type="EMBL" id="BAT23681.1"/>
    </source>
</evidence>
<dbReference type="GO" id="GO:0005886">
    <property type="term" value="C:plasma membrane"/>
    <property type="evidence" value="ECO:0007669"/>
    <property type="project" value="UniProtKB-SubCell"/>
</dbReference>
<reference evidence="7" key="1">
    <citation type="submission" date="2014-04" db="EMBL/GenBank/DDBJ databases">
        <authorList>
            <person name="Harrison E."/>
        </authorList>
    </citation>
    <scope>NUCLEOTIDE SEQUENCE</scope>
    <source>
        <strain evidence="7">8306</strain>
    </source>
</reference>
<feature type="transmembrane region" description="Helical" evidence="6">
    <location>
        <begin position="173"/>
        <end position="196"/>
    </location>
</feature>
<keyword evidence="2" id="KW-1003">Cell membrane</keyword>
<feature type="transmembrane region" description="Helical" evidence="6">
    <location>
        <begin position="483"/>
        <end position="504"/>
    </location>
</feature>